<evidence type="ECO:0000313" key="2">
    <source>
        <dbReference type="Proteomes" id="UP000319908"/>
    </source>
</evidence>
<sequence>MGRHVGRWQLRAASAYTETASLVTLTFIGTNAALDHDRLESTPQASSPKTADNTIVIGNHQAVTDNGGCSHEFATRLKRPLFRAVCNRQS</sequence>
<keyword evidence="2" id="KW-1185">Reference proteome</keyword>
<dbReference type="EMBL" id="SJPU01000001">
    <property type="protein sequence ID" value="TWU18415.1"/>
    <property type="molecule type" value="Genomic_DNA"/>
</dbReference>
<organism evidence="1 2">
    <name type="scientific">Allorhodopirellula heiligendammensis</name>
    <dbReference type="NCBI Taxonomy" id="2714739"/>
    <lineage>
        <taxon>Bacteria</taxon>
        <taxon>Pseudomonadati</taxon>
        <taxon>Planctomycetota</taxon>
        <taxon>Planctomycetia</taxon>
        <taxon>Pirellulales</taxon>
        <taxon>Pirellulaceae</taxon>
        <taxon>Allorhodopirellula</taxon>
    </lineage>
</organism>
<name>A0A5C6C2W0_9BACT</name>
<dbReference type="AlphaFoldDB" id="A0A5C6C2W0"/>
<reference evidence="1 2" key="1">
    <citation type="journal article" date="2020" name="Antonie Van Leeuwenhoek">
        <title>Rhodopirellula heiligendammensis sp. nov., Rhodopirellula pilleata sp. nov., and Rhodopirellula solitaria sp. nov. isolated from natural or artificial marine surfaces in Northern Germany and California, USA, and emended description of the genus Rhodopirellula.</title>
        <authorList>
            <person name="Kallscheuer N."/>
            <person name="Wiegand S."/>
            <person name="Jogler M."/>
            <person name="Boedeker C."/>
            <person name="Peeters S.H."/>
            <person name="Rast P."/>
            <person name="Heuer A."/>
            <person name="Jetten M.S.M."/>
            <person name="Rohde M."/>
            <person name="Jogler C."/>
        </authorList>
    </citation>
    <scope>NUCLEOTIDE SEQUENCE [LARGE SCALE GENOMIC DNA]</scope>
    <source>
        <strain evidence="1 2">Poly21</strain>
    </source>
</reference>
<dbReference type="Proteomes" id="UP000319908">
    <property type="component" value="Unassembled WGS sequence"/>
</dbReference>
<evidence type="ECO:0000313" key="1">
    <source>
        <dbReference type="EMBL" id="TWU18415.1"/>
    </source>
</evidence>
<comment type="caution">
    <text evidence="1">The sequence shown here is derived from an EMBL/GenBank/DDBJ whole genome shotgun (WGS) entry which is preliminary data.</text>
</comment>
<proteinExistence type="predicted"/>
<protein>
    <submittedName>
        <fullName evidence="1">Uncharacterized protein</fullName>
    </submittedName>
</protein>
<accession>A0A5C6C2W0</accession>
<gene>
    <name evidence="1" type="ORF">Poly21_05770</name>
</gene>